<proteinExistence type="predicted"/>
<feature type="domain" description="Glycosyl transferase family 1" evidence="2">
    <location>
        <begin position="180"/>
        <end position="327"/>
    </location>
</feature>
<dbReference type="SUPFAM" id="SSF53756">
    <property type="entry name" value="UDP-Glycosyltransferase/glycogen phosphorylase"/>
    <property type="match status" value="1"/>
</dbReference>
<reference evidence="4" key="1">
    <citation type="submission" date="2018-05" db="EMBL/GenBank/DDBJ databases">
        <authorList>
            <person name="Lanie J.A."/>
            <person name="Ng W.-L."/>
            <person name="Kazmierczak K.M."/>
            <person name="Andrzejewski T.M."/>
            <person name="Davidsen T.M."/>
            <person name="Wayne K.J."/>
            <person name="Tettelin H."/>
            <person name="Glass J.I."/>
            <person name="Rusch D."/>
            <person name="Podicherti R."/>
            <person name="Tsui H.-C.T."/>
            <person name="Winkler M.E."/>
        </authorList>
    </citation>
    <scope>NUCLEOTIDE SEQUENCE</scope>
</reference>
<evidence type="ECO:0008006" key="5">
    <source>
        <dbReference type="Google" id="ProtNLM"/>
    </source>
</evidence>
<sequence length="361" mass="41046">MQEISIGIEATGLMNSKPTGISFYIKNLLLNLMKINENVNMYCKISRFKNRNNLLKHINGNISWHYKHLYNPFDKIDIAHTTDSAFLNFRGAAKIFTIYDLAVFRKETQIPNYTSERHKRIIDKKTKEILKNVDGVIAISNATKNDILQFYDFPENKIRVIPLAPNQIMGSCKKDIDLRVHKLEKKGYLLFVGQISIRKNIINLLKAFSLSGLYNDYKLVLAGMEGRGIEIIKETILTLGLNERVELLNYIPDESLSSLYENSVGFLFPTFYEGFGIPILEAMMNKTPVLIGNIGAAPETAGGYGIEVSPFSVDEISEGLKNLIATPIDQIENAFNYACKFNWKNNAMETQRFYEDTLNSL</sequence>
<accession>A0A381T2T9</accession>
<dbReference type="Pfam" id="PF00534">
    <property type="entry name" value="Glycos_transf_1"/>
    <property type="match status" value="1"/>
</dbReference>
<dbReference type="CDD" id="cd03809">
    <property type="entry name" value="GT4_MtfB-like"/>
    <property type="match status" value="1"/>
</dbReference>
<dbReference type="PANTHER" id="PTHR46401">
    <property type="entry name" value="GLYCOSYLTRANSFERASE WBBK-RELATED"/>
    <property type="match status" value="1"/>
</dbReference>
<evidence type="ECO:0000259" key="3">
    <source>
        <dbReference type="Pfam" id="PF13439"/>
    </source>
</evidence>
<dbReference type="GO" id="GO:0016757">
    <property type="term" value="F:glycosyltransferase activity"/>
    <property type="evidence" value="ECO:0007669"/>
    <property type="project" value="InterPro"/>
</dbReference>
<dbReference type="AlphaFoldDB" id="A0A381T2T9"/>
<dbReference type="PANTHER" id="PTHR46401:SF2">
    <property type="entry name" value="GLYCOSYLTRANSFERASE WBBK-RELATED"/>
    <property type="match status" value="1"/>
</dbReference>
<evidence type="ECO:0000259" key="2">
    <source>
        <dbReference type="Pfam" id="PF00534"/>
    </source>
</evidence>
<dbReference type="InterPro" id="IPR028098">
    <property type="entry name" value="Glyco_trans_4-like_N"/>
</dbReference>
<feature type="domain" description="Glycosyltransferase subfamily 4-like N-terminal" evidence="3">
    <location>
        <begin position="64"/>
        <end position="162"/>
    </location>
</feature>
<dbReference type="EMBL" id="UINC01003884">
    <property type="protein sequence ID" value="SVA10049.1"/>
    <property type="molecule type" value="Genomic_DNA"/>
</dbReference>
<dbReference type="Gene3D" id="3.40.50.2000">
    <property type="entry name" value="Glycogen Phosphorylase B"/>
    <property type="match status" value="2"/>
</dbReference>
<evidence type="ECO:0000256" key="1">
    <source>
        <dbReference type="ARBA" id="ARBA00022679"/>
    </source>
</evidence>
<dbReference type="Pfam" id="PF13439">
    <property type="entry name" value="Glyco_transf_4"/>
    <property type="match status" value="1"/>
</dbReference>
<evidence type="ECO:0000313" key="4">
    <source>
        <dbReference type="EMBL" id="SVA10049.1"/>
    </source>
</evidence>
<protein>
    <recommendedName>
        <fullName evidence="5">Glycosyl transferase family 1 domain-containing protein</fullName>
    </recommendedName>
</protein>
<gene>
    <name evidence="4" type="ORF">METZ01_LOCUS62903</name>
</gene>
<dbReference type="InterPro" id="IPR001296">
    <property type="entry name" value="Glyco_trans_1"/>
</dbReference>
<organism evidence="4">
    <name type="scientific">marine metagenome</name>
    <dbReference type="NCBI Taxonomy" id="408172"/>
    <lineage>
        <taxon>unclassified sequences</taxon>
        <taxon>metagenomes</taxon>
        <taxon>ecological metagenomes</taxon>
    </lineage>
</organism>
<keyword evidence="1" id="KW-0808">Transferase</keyword>
<name>A0A381T2T9_9ZZZZ</name>